<dbReference type="InterPro" id="IPR006146">
    <property type="entry name" value="5'-Nucleotdase_CS"/>
</dbReference>
<dbReference type="InterPro" id="IPR008334">
    <property type="entry name" value="5'-Nucleotdase_C"/>
</dbReference>
<gene>
    <name evidence="4" type="ORF">DP120_00150</name>
</gene>
<evidence type="ECO:0000259" key="3">
    <source>
        <dbReference type="PROSITE" id="PS51272"/>
    </source>
</evidence>
<dbReference type="InterPro" id="IPR036907">
    <property type="entry name" value="5'-Nucleotdase_C_sf"/>
</dbReference>
<feature type="domain" description="SLH" evidence="3">
    <location>
        <begin position="544"/>
        <end position="607"/>
    </location>
</feature>
<dbReference type="GO" id="GO:0000166">
    <property type="term" value="F:nucleotide binding"/>
    <property type="evidence" value="ECO:0007669"/>
    <property type="project" value="UniProtKB-KW"/>
</dbReference>
<keyword evidence="5" id="KW-1185">Reference proteome</keyword>
<dbReference type="PRINTS" id="PR01607">
    <property type="entry name" value="APYRASEFAMLY"/>
</dbReference>
<dbReference type="PROSITE" id="PS00785">
    <property type="entry name" value="5_NUCLEOTIDASE_1"/>
    <property type="match status" value="1"/>
</dbReference>
<dbReference type="Pfam" id="PF00395">
    <property type="entry name" value="SLH"/>
    <property type="match status" value="3"/>
</dbReference>
<dbReference type="InterPro" id="IPR001119">
    <property type="entry name" value="SLH_dom"/>
</dbReference>
<comment type="caution">
    <text evidence="4">The sequence shown here is derived from an EMBL/GenBank/DDBJ whole genome shotgun (WGS) entry which is preliminary data.</text>
</comment>
<dbReference type="PANTHER" id="PTHR11575:SF24">
    <property type="entry name" value="5'-NUCLEOTIDASE"/>
    <property type="match status" value="1"/>
</dbReference>
<keyword evidence="2" id="KW-0547">Nucleotide-binding</keyword>
<sequence length="730" mass="78909">MKGNKMFKASIAAAMTVSMVGLQAPLAAEAAEGDFDLTIMHTNDTHANLENAPKRATLVKQIRAEKPNSLLLDAGDVFSGSLYFNLFEGMADLELMNYMGYDAMTFGNHEFDLGSSEFGHQALADFVQTAAFPFVSSNVDFSGDPLFDGLQNNVYTADFGDGEIYDGIIKDVNGEKVGIFGLTTEETASISSPDAIEFSNYITAAKEAVAAFEAEGVNKIVALTHIGYNDSAQFDNDLLLAENVAGIDVIVGGHTHTALTEGQVIDNEGEPVVIVQTGQYNSNLGQIDVTFNSEGIITSTEGETHPVTLHKVSDAAVDADAAALLAPYKAEVDQFKNVSTGAYTEVFLNGGRNEGGVRSSETNLGNIITDGMLHTAKQIDPETVIALQNGGGIRASIDVGDITFGEVLTVMPFGNSLAIMDLTGAELKRALEHSVKEFPAESGGFLHVAGMEFSFDPSQPVGSRVTSANVISEDGVRTKIENTESYKVATNTFTAAGGDGYEVFAEAYADGRVSEPGFIDYEMFVDYISELEVISPMLENRINPTVPFKDISMKDWEFPYVKDLYYRGIMSGTQLDTFSPDQNLTRWQAVTILTRILGLNEVDAPQSPFTDISDLPQKRQNEINAAYAAGLIQGTDAAGTKFNPKANISRAHFALLLNRVFENINGDFEYDENAPYTDTAKLTAAEQEAVTMLYYHSIAVGYNGKFMPSQNATRAEAAKMFSMFMPYTAQ</sequence>
<evidence type="ECO:0000256" key="1">
    <source>
        <dbReference type="ARBA" id="ARBA00022729"/>
    </source>
</evidence>
<evidence type="ECO:0000256" key="2">
    <source>
        <dbReference type="RuleBase" id="RU362119"/>
    </source>
</evidence>
<keyword evidence="1 2" id="KW-0732">Signal</keyword>
<protein>
    <submittedName>
        <fullName evidence="4">Multifunctional 2',3'-cyclic-nucleotide 2'-phosphodiesterase/5'-nucleotidase/3'-nucleotidase</fullName>
    </submittedName>
</protein>
<dbReference type="InterPro" id="IPR006179">
    <property type="entry name" value="5_nucleotidase/apyrase"/>
</dbReference>
<accession>A0A365L5R4</accession>
<dbReference type="PROSITE" id="PS51272">
    <property type="entry name" value="SLH"/>
    <property type="match status" value="3"/>
</dbReference>
<dbReference type="InterPro" id="IPR029052">
    <property type="entry name" value="Metallo-depent_PP-like"/>
</dbReference>
<keyword evidence="2" id="KW-0378">Hydrolase</keyword>
<name>A0A365L5R4_9BACL</name>
<feature type="domain" description="SLH" evidence="3">
    <location>
        <begin position="673"/>
        <end position="730"/>
    </location>
</feature>
<dbReference type="Pfam" id="PF00149">
    <property type="entry name" value="Metallophos"/>
    <property type="match status" value="1"/>
</dbReference>
<dbReference type="RefSeq" id="WP_112221170.1">
    <property type="nucleotide sequence ID" value="NZ_CP196859.1"/>
</dbReference>
<dbReference type="InterPro" id="IPR004843">
    <property type="entry name" value="Calcineurin-like_PHP"/>
</dbReference>
<dbReference type="SUPFAM" id="SSF55816">
    <property type="entry name" value="5'-nucleotidase (syn. UDP-sugar hydrolase), C-terminal domain"/>
    <property type="match status" value="1"/>
</dbReference>
<dbReference type="GO" id="GO:0009166">
    <property type="term" value="P:nucleotide catabolic process"/>
    <property type="evidence" value="ECO:0007669"/>
    <property type="project" value="InterPro"/>
</dbReference>
<dbReference type="PANTHER" id="PTHR11575">
    <property type="entry name" value="5'-NUCLEOTIDASE-RELATED"/>
    <property type="match status" value="1"/>
</dbReference>
<dbReference type="Proteomes" id="UP000251002">
    <property type="component" value="Unassembled WGS sequence"/>
</dbReference>
<organism evidence="4 5">
    <name type="scientific">Planococcus halotolerans</name>
    <dbReference type="NCBI Taxonomy" id="2233542"/>
    <lineage>
        <taxon>Bacteria</taxon>
        <taxon>Bacillati</taxon>
        <taxon>Bacillota</taxon>
        <taxon>Bacilli</taxon>
        <taxon>Bacillales</taxon>
        <taxon>Caryophanaceae</taxon>
        <taxon>Planococcus</taxon>
    </lineage>
</organism>
<dbReference type="SUPFAM" id="SSF56300">
    <property type="entry name" value="Metallo-dependent phosphatases"/>
    <property type="match status" value="1"/>
</dbReference>
<feature type="chain" id="PRO_5016486693" evidence="2">
    <location>
        <begin position="31"/>
        <end position="730"/>
    </location>
</feature>
<reference evidence="4 5" key="1">
    <citation type="submission" date="2018-06" db="EMBL/GenBank/DDBJ databases">
        <title>The draft genome sequences of strains SCU63 and S1.</title>
        <authorList>
            <person name="Gan L."/>
        </authorList>
    </citation>
    <scope>NUCLEOTIDE SEQUENCE [LARGE SCALE GENOMIC DNA]</scope>
    <source>
        <strain evidence="4 5">SCU63</strain>
    </source>
</reference>
<evidence type="ECO:0000313" key="4">
    <source>
        <dbReference type="EMBL" id="RAZ80739.1"/>
    </source>
</evidence>
<dbReference type="Gene3D" id="3.90.780.10">
    <property type="entry name" value="5'-Nucleotidase, C-terminal domain"/>
    <property type="match status" value="1"/>
</dbReference>
<dbReference type="EMBL" id="QLZR01000001">
    <property type="protein sequence ID" value="RAZ80739.1"/>
    <property type="molecule type" value="Genomic_DNA"/>
</dbReference>
<dbReference type="Gene3D" id="3.60.21.10">
    <property type="match status" value="1"/>
</dbReference>
<dbReference type="GO" id="GO:0046872">
    <property type="term" value="F:metal ion binding"/>
    <property type="evidence" value="ECO:0007669"/>
    <property type="project" value="InterPro"/>
</dbReference>
<proteinExistence type="inferred from homology"/>
<dbReference type="Pfam" id="PF02872">
    <property type="entry name" value="5_nucleotid_C"/>
    <property type="match status" value="1"/>
</dbReference>
<comment type="similarity">
    <text evidence="2">Belongs to the 5'-nucleotidase family.</text>
</comment>
<evidence type="ECO:0000313" key="5">
    <source>
        <dbReference type="Proteomes" id="UP000251002"/>
    </source>
</evidence>
<feature type="domain" description="SLH" evidence="3">
    <location>
        <begin position="608"/>
        <end position="671"/>
    </location>
</feature>
<dbReference type="AlphaFoldDB" id="A0A365L5R4"/>
<dbReference type="GO" id="GO:0016788">
    <property type="term" value="F:hydrolase activity, acting on ester bonds"/>
    <property type="evidence" value="ECO:0007669"/>
    <property type="project" value="InterPro"/>
</dbReference>
<feature type="signal peptide" evidence="2">
    <location>
        <begin position="1"/>
        <end position="30"/>
    </location>
</feature>